<dbReference type="SUPFAM" id="SSF57903">
    <property type="entry name" value="FYVE/PHD zinc finger"/>
    <property type="match status" value="1"/>
</dbReference>
<feature type="coiled-coil region" evidence="5">
    <location>
        <begin position="244"/>
        <end position="282"/>
    </location>
</feature>
<dbReference type="OrthoDB" id="10072397at2759"/>
<reference evidence="10" key="1">
    <citation type="submission" date="2019-07" db="EMBL/GenBank/DDBJ databases">
        <title>Annotation for the trematode Paragonimus miyazaki's.</title>
        <authorList>
            <person name="Choi Y.-J."/>
        </authorList>
    </citation>
    <scope>NUCLEOTIDE SEQUENCE</scope>
    <source>
        <strain evidence="10">Japan</strain>
    </source>
</reference>
<feature type="region of interest" description="Disordered" evidence="6">
    <location>
        <begin position="738"/>
        <end position="763"/>
    </location>
</feature>
<dbReference type="AlphaFoldDB" id="A0A8S9Z5T6"/>
<name>A0A8S9Z5T6_9TREM</name>
<feature type="compositionally biased region" description="Polar residues" evidence="6">
    <location>
        <begin position="777"/>
        <end position="792"/>
    </location>
</feature>
<feature type="domain" description="Ig-like" evidence="8">
    <location>
        <begin position="577"/>
        <end position="699"/>
    </location>
</feature>
<evidence type="ECO:0008006" key="12">
    <source>
        <dbReference type="Google" id="ProtNLM"/>
    </source>
</evidence>
<dbReference type="GO" id="GO:0008270">
    <property type="term" value="F:zinc ion binding"/>
    <property type="evidence" value="ECO:0007669"/>
    <property type="project" value="UniProtKB-KW"/>
</dbReference>
<dbReference type="InterPro" id="IPR007110">
    <property type="entry name" value="Ig-like_dom"/>
</dbReference>
<dbReference type="GO" id="GO:0030864">
    <property type="term" value="C:cortical actin cytoskeleton"/>
    <property type="evidence" value="ECO:0007669"/>
    <property type="project" value="TreeGrafter"/>
</dbReference>
<protein>
    <recommendedName>
        <fullName evidence="12">Rab effector MyRIP</fullName>
    </recommendedName>
</protein>
<dbReference type="InterPro" id="IPR010911">
    <property type="entry name" value="Rab_BD"/>
</dbReference>
<keyword evidence="2 4" id="KW-0863">Zinc-finger</keyword>
<dbReference type="InterPro" id="IPR003599">
    <property type="entry name" value="Ig_sub"/>
</dbReference>
<evidence type="ECO:0000256" key="2">
    <source>
        <dbReference type="ARBA" id="ARBA00022771"/>
    </source>
</evidence>
<proteinExistence type="predicted"/>
<sequence length="920" mass="103939">MEPQNSVRFSRYQPRSPQSNQQTYSPVNRQSNKTRKADALPAQNSAFDMTSNTNGLAKELNKIDLGHLSEEERNKVLNVVQRDLEVRVNETERLKRFRSSILRHDREIALKSQTLAESDNCLQCGRRFILLINPRQTCKNCNRPICRRCSEQVVELNGVLCRLCLKETGYRAMRCNWFYDTVIGKFREFGSTTVAKSLFGEKYKQVQNIAEDELAKMLSRYSANSTSADETTFNEQKLTPSSMDQAKEAQVAKLRKKLQTLMQNTLKEYQQLDRDINLTEQQKYWQTGRIGIEFQKAAAVQLRSFNQTLYITTERHRTMQGTSSRNITQYVMTTLEDVVSNIVGHRVKGYDDNVSIASDDDLESVAIAERDGAEERLAQELLEKVLRDRQQSLSNGVTPIVHSLPSIVTENSAPYNTEVEESPSIEVEKISVVEGSPTRMEMKVEFDKNGEFSWLKESADDTRKPVKFDFHVEHVITGTMDSEGKEHFVLSNSGHFGTDALANLAKKHEELRRQGSAQGVVIQHQLIIWAAKLEDSGRYFAVARVPAGPKLSALTEQEFQLEVQPAPRWPIHPLHSPEFVQPLTPKQDCSIPGSIELTCTVASNPAPRCLFYRNTAPIPVVIMPLLTSEQDKEDISLSSFSGKYTVVSSPYREAFASMSVGYLRNLVLRINHPSQTDVAIYTCRAWNFNGRVETSFKLTPFDLDRKINTRGKQADLTERLKETQMSILNSARDVERTAETHGDVLSPVPSLDRKPPISPNRNINMSYQQKVNTLPANKPTVENYNDPQTSGSPKIKIVGPNGSERIPRWPNDVGFDTNMTRGTGHDPQANSNTLSSNIIISHEPTHENSRNAHRRNSREPPSPTSSITSETSSVGSSPFFRNQGSRRSTGPKVIIDRRSQTRKARQSLSKLSSQPEDRFN</sequence>
<dbReference type="SUPFAM" id="SSF48726">
    <property type="entry name" value="Immunoglobulin"/>
    <property type="match status" value="2"/>
</dbReference>
<evidence type="ECO:0000256" key="5">
    <source>
        <dbReference type="SAM" id="Coils"/>
    </source>
</evidence>
<dbReference type="Proteomes" id="UP000822476">
    <property type="component" value="Unassembled WGS sequence"/>
</dbReference>
<dbReference type="Gene3D" id="3.30.40.10">
    <property type="entry name" value="Zinc/RING finger domain, C3HC4 (zinc finger)"/>
    <property type="match status" value="1"/>
</dbReference>
<keyword evidence="5" id="KW-0175">Coiled coil</keyword>
<gene>
    <name evidence="10" type="ORF">EG68_00860</name>
</gene>
<keyword evidence="3" id="KW-0862">Zinc</keyword>
<dbReference type="PROSITE" id="PS50916">
    <property type="entry name" value="RABBD"/>
    <property type="match status" value="1"/>
</dbReference>
<keyword evidence="11" id="KW-1185">Reference proteome</keyword>
<feature type="region of interest" description="Disordered" evidence="6">
    <location>
        <begin position="777"/>
        <end position="920"/>
    </location>
</feature>
<dbReference type="GO" id="GO:0003779">
    <property type="term" value="F:actin binding"/>
    <property type="evidence" value="ECO:0007669"/>
    <property type="project" value="TreeGrafter"/>
</dbReference>
<feature type="region of interest" description="Disordered" evidence="6">
    <location>
        <begin position="1"/>
        <end position="38"/>
    </location>
</feature>
<evidence type="ECO:0000259" key="8">
    <source>
        <dbReference type="PROSITE" id="PS50835"/>
    </source>
</evidence>
<evidence type="ECO:0000259" key="7">
    <source>
        <dbReference type="PROSITE" id="PS50178"/>
    </source>
</evidence>
<evidence type="ECO:0000313" key="11">
    <source>
        <dbReference type="Proteomes" id="UP000822476"/>
    </source>
</evidence>
<comment type="caution">
    <text evidence="10">The sequence shown here is derived from an EMBL/GenBank/DDBJ whole genome shotgun (WGS) entry which is preliminary data.</text>
</comment>
<dbReference type="SMART" id="SM00409">
    <property type="entry name" value="IG"/>
    <property type="match status" value="2"/>
</dbReference>
<dbReference type="PROSITE" id="PS50835">
    <property type="entry name" value="IG_LIKE"/>
    <property type="match status" value="1"/>
</dbReference>
<feature type="compositionally biased region" description="Low complexity" evidence="6">
    <location>
        <begin position="864"/>
        <end position="878"/>
    </location>
</feature>
<dbReference type="InterPro" id="IPR013783">
    <property type="entry name" value="Ig-like_fold"/>
</dbReference>
<evidence type="ECO:0000256" key="1">
    <source>
        <dbReference type="ARBA" id="ARBA00022723"/>
    </source>
</evidence>
<dbReference type="InterPro" id="IPR011011">
    <property type="entry name" value="Znf_FYVE_PHD"/>
</dbReference>
<dbReference type="PANTHER" id="PTHR14555:SF3">
    <property type="entry name" value="RABBD DOMAIN-CONTAINING PROTEIN"/>
    <property type="match status" value="1"/>
</dbReference>
<dbReference type="GO" id="GO:0031267">
    <property type="term" value="F:small GTPase binding"/>
    <property type="evidence" value="ECO:0007669"/>
    <property type="project" value="InterPro"/>
</dbReference>
<organism evidence="10 11">
    <name type="scientific">Paragonimus skrjabini miyazakii</name>
    <dbReference type="NCBI Taxonomy" id="59628"/>
    <lineage>
        <taxon>Eukaryota</taxon>
        <taxon>Metazoa</taxon>
        <taxon>Spiralia</taxon>
        <taxon>Lophotrochozoa</taxon>
        <taxon>Platyhelminthes</taxon>
        <taxon>Trematoda</taxon>
        <taxon>Digenea</taxon>
        <taxon>Plagiorchiida</taxon>
        <taxon>Troglotremata</taxon>
        <taxon>Troglotrematidae</taxon>
        <taxon>Paragonimus</taxon>
    </lineage>
</organism>
<dbReference type="InterPro" id="IPR036179">
    <property type="entry name" value="Ig-like_dom_sf"/>
</dbReference>
<dbReference type="Gene3D" id="2.60.40.10">
    <property type="entry name" value="Immunoglobulins"/>
    <property type="match status" value="1"/>
</dbReference>
<dbReference type="PANTHER" id="PTHR14555">
    <property type="entry name" value="MYELIN-ASSOCIATED OLIGODENDROCYTIC BASIC PROTEIN MOBP -RELATED"/>
    <property type="match status" value="1"/>
</dbReference>
<dbReference type="PROSITE" id="PS50178">
    <property type="entry name" value="ZF_FYVE"/>
    <property type="match status" value="1"/>
</dbReference>
<keyword evidence="1" id="KW-0479">Metal-binding</keyword>
<dbReference type="InterPro" id="IPR017455">
    <property type="entry name" value="Znf_FYVE-rel"/>
</dbReference>
<evidence type="ECO:0000256" key="3">
    <source>
        <dbReference type="ARBA" id="ARBA00022833"/>
    </source>
</evidence>
<dbReference type="InterPro" id="IPR013083">
    <property type="entry name" value="Znf_RING/FYVE/PHD"/>
</dbReference>
<feature type="compositionally biased region" description="Low complexity" evidence="6">
    <location>
        <begin position="830"/>
        <end position="841"/>
    </location>
</feature>
<evidence type="ECO:0000256" key="6">
    <source>
        <dbReference type="SAM" id="MobiDB-lite"/>
    </source>
</evidence>
<dbReference type="Pfam" id="PF02318">
    <property type="entry name" value="FYVE_2"/>
    <property type="match status" value="1"/>
</dbReference>
<feature type="compositionally biased region" description="Polar residues" evidence="6">
    <location>
        <begin position="879"/>
        <end position="888"/>
    </location>
</feature>
<accession>A0A8S9Z5T6</accession>
<evidence type="ECO:0000256" key="4">
    <source>
        <dbReference type="PROSITE-ProRule" id="PRU00091"/>
    </source>
</evidence>
<feature type="compositionally biased region" description="Polar residues" evidence="6">
    <location>
        <begin position="1"/>
        <end position="31"/>
    </location>
</feature>
<feature type="domain" description="FYVE-type" evidence="7">
    <location>
        <begin position="115"/>
        <end position="164"/>
    </location>
</feature>
<dbReference type="GO" id="GO:0006886">
    <property type="term" value="P:intracellular protein transport"/>
    <property type="evidence" value="ECO:0007669"/>
    <property type="project" value="InterPro"/>
</dbReference>
<dbReference type="InterPro" id="IPR041282">
    <property type="entry name" value="FYVE_2"/>
</dbReference>
<dbReference type="EMBL" id="JTDE01000194">
    <property type="protein sequence ID" value="KAF7262024.1"/>
    <property type="molecule type" value="Genomic_DNA"/>
</dbReference>
<dbReference type="InterPro" id="IPR051745">
    <property type="entry name" value="Intracell_Transport_Effector"/>
</dbReference>
<feature type="domain" description="RabBD" evidence="9">
    <location>
        <begin position="62"/>
        <end position="181"/>
    </location>
</feature>
<dbReference type="GO" id="GO:0017022">
    <property type="term" value="F:myosin binding"/>
    <property type="evidence" value="ECO:0007669"/>
    <property type="project" value="TreeGrafter"/>
</dbReference>
<evidence type="ECO:0000313" key="10">
    <source>
        <dbReference type="EMBL" id="KAF7262024.1"/>
    </source>
</evidence>
<evidence type="ECO:0000259" key="9">
    <source>
        <dbReference type="PROSITE" id="PS50916"/>
    </source>
</evidence>